<feature type="domain" description="ABC transmembrane type-1" evidence="10">
    <location>
        <begin position="39"/>
        <end position="140"/>
    </location>
</feature>
<evidence type="ECO:0000256" key="7">
    <source>
        <dbReference type="ARBA" id="ARBA00022989"/>
    </source>
</evidence>
<keyword evidence="8 9" id="KW-0472">Membrane</keyword>
<evidence type="ECO:0000256" key="9">
    <source>
        <dbReference type="SAM" id="Phobius"/>
    </source>
</evidence>
<reference evidence="11 12" key="1">
    <citation type="submission" date="2017-03" db="EMBL/GenBank/DDBJ databases">
        <title>Genome Survey of Euroglyphus maynei.</title>
        <authorList>
            <person name="Arlian L.G."/>
            <person name="Morgan M.S."/>
            <person name="Rider S.D."/>
        </authorList>
    </citation>
    <scope>NUCLEOTIDE SEQUENCE [LARGE SCALE GENOMIC DNA]</scope>
    <source>
        <strain evidence="11">Arlian Lab</strain>
        <tissue evidence="11">Whole body</tissue>
    </source>
</reference>
<dbReference type="InterPro" id="IPR036640">
    <property type="entry name" value="ABC1_TM_sf"/>
</dbReference>
<evidence type="ECO:0000313" key="11">
    <source>
        <dbReference type="EMBL" id="OTF77078.1"/>
    </source>
</evidence>
<dbReference type="EMBL" id="MUJZ01034432">
    <property type="protein sequence ID" value="OTF77078.1"/>
    <property type="molecule type" value="Genomic_DNA"/>
</dbReference>
<organism evidence="11 12">
    <name type="scientific">Euroglyphus maynei</name>
    <name type="common">Mayne's house dust mite</name>
    <dbReference type="NCBI Taxonomy" id="6958"/>
    <lineage>
        <taxon>Eukaryota</taxon>
        <taxon>Metazoa</taxon>
        <taxon>Ecdysozoa</taxon>
        <taxon>Arthropoda</taxon>
        <taxon>Chelicerata</taxon>
        <taxon>Arachnida</taxon>
        <taxon>Acari</taxon>
        <taxon>Acariformes</taxon>
        <taxon>Sarcoptiformes</taxon>
        <taxon>Astigmata</taxon>
        <taxon>Psoroptidia</taxon>
        <taxon>Analgoidea</taxon>
        <taxon>Pyroglyphidae</taxon>
        <taxon>Pyroglyphinae</taxon>
        <taxon>Euroglyphus</taxon>
    </lineage>
</organism>
<evidence type="ECO:0000256" key="6">
    <source>
        <dbReference type="ARBA" id="ARBA00022840"/>
    </source>
</evidence>
<keyword evidence="5" id="KW-0547">Nucleotide-binding</keyword>
<dbReference type="PROSITE" id="PS50929">
    <property type="entry name" value="ABC_TM1F"/>
    <property type="match status" value="1"/>
</dbReference>
<comment type="subcellular location">
    <subcellularLocation>
        <location evidence="1">Membrane</location>
        <topology evidence="1">Multi-pass membrane protein</topology>
    </subcellularLocation>
</comment>
<evidence type="ECO:0000256" key="4">
    <source>
        <dbReference type="ARBA" id="ARBA00022692"/>
    </source>
</evidence>
<dbReference type="InterPro" id="IPR011527">
    <property type="entry name" value="ABC1_TM_dom"/>
</dbReference>
<feature type="transmembrane region" description="Helical" evidence="9">
    <location>
        <begin position="21"/>
        <end position="48"/>
    </location>
</feature>
<dbReference type="GO" id="GO:0005524">
    <property type="term" value="F:ATP binding"/>
    <property type="evidence" value="ECO:0007669"/>
    <property type="project" value="UniProtKB-KW"/>
</dbReference>
<dbReference type="GO" id="GO:0140359">
    <property type="term" value="F:ABC-type transporter activity"/>
    <property type="evidence" value="ECO:0007669"/>
    <property type="project" value="InterPro"/>
</dbReference>
<keyword evidence="12" id="KW-1185">Reference proteome</keyword>
<protein>
    <recommendedName>
        <fullName evidence="10">ABC transmembrane type-1 domain-containing protein</fullName>
    </recommendedName>
</protein>
<feature type="transmembrane region" description="Helical" evidence="9">
    <location>
        <begin position="68"/>
        <end position="89"/>
    </location>
</feature>
<dbReference type="OrthoDB" id="6511082at2759"/>
<comment type="caution">
    <text evidence="11">The sequence shown here is derived from an EMBL/GenBank/DDBJ whole genome shotgun (WGS) entry which is preliminary data.</text>
</comment>
<dbReference type="Pfam" id="PF00664">
    <property type="entry name" value="ABC_membrane"/>
    <property type="match status" value="1"/>
</dbReference>
<accession>A0A1Y3BAY9</accession>
<dbReference type="AlphaFoldDB" id="A0A1Y3BAY9"/>
<evidence type="ECO:0000259" key="10">
    <source>
        <dbReference type="PROSITE" id="PS50929"/>
    </source>
</evidence>
<name>A0A1Y3BAY9_EURMA</name>
<evidence type="ECO:0000256" key="3">
    <source>
        <dbReference type="ARBA" id="ARBA00022448"/>
    </source>
</evidence>
<keyword evidence="4 9" id="KW-0812">Transmembrane</keyword>
<dbReference type="Proteomes" id="UP000194236">
    <property type="component" value="Unassembled WGS sequence"/>
</dbReference>
<gene>
    <name evidence="11" type="ORF">BLA29_012355</name>
</gene>
<proteinExistence type="inferred from homology"/>
<dbReference type="PANTHER" id="PTHR24223:SF456">
    <property type="entry name" value="MULTIDRUG RESISTANCE-ASSOCIATED PROTEIN LETHAL(2)03659"/>
    <property type="match status" value="1"/>
</dbReference>
<evidence type="ECO:0000256" key="1">
    <source>
        <dbReference type="ARBA" id="ARBA00004141"/>
    </source>
</evidence>
<dbReference type="GO" id="GO:0016020">
    <property type="term" value="C:membrane"/>
    <property type="evidence" value="ECO:0007669"/>
    <property type="project" value="UniProtKB-SubCell"/>
</dbReference>
<evidence type="ECO:0000313" key="12">
    <source>
        <dbReference type="Proteomes" id="UP000194236"/>
    </source>
</evidence>
<dbReference type="Gene3D" id="1.20.1560.10">
    <property type="entry name" value="ABC transporter type 1, transmembrane domain"/>
    <property type="match status" value="1"/>
</dbReference>
<comment type="similarity">
    <text evidence="2">Belongs to the ABC transporter superfamily. ABCC family. Conjugate transporter (TC 3.A.1.208) subfamily.</text>
</comment>
<evidence type="ECO:0000256" key="5">
    <source>
        <dbReference type="ARBA" id="ARBA00022741"/>
    </source>
</evidence>
<keyword evidence="3" id="KW-0813">Transport</keyword>
<keyword evidence="7 9" id="KW-1133">Transmembrane helix</keyword>
<sequence length="140" mass="16117">IWTNELKCKERPKLWLALFKAFAPSFIIPLFCYLFEECFIRIVQPFLLGRVIRYFSTDDDITYGEACWSAAGVAICMACFISCHHPVMIQTMRIGMRMRTACCSLMFQKALRLSRVSVNQTAVGQIVNIMSNDVNRMDEV</sequence>
<dbReference type="InterPro" id="IPR050173">
    <property type="entry name" value="ABC_transporter_C-like"/>
</dbReference>
<evidence type="ECO:0000256" key="2">
    <source>
        <dbReference type="ARBA" id="ARBA00009726"/>
    </source>
</evidence>
<dbReference type="PANTHER" id="PTHR24223">
    <property type="entry name" value="ATP-BINDING CASSETTE SUB-FAMILY C"/>
    <property type="match status" value="1"/>
</dbReference>
<feature type="non-terminal residue" evidence="11">
    <location>
        <position position="1"/>
    </location>
</feature>
<keyword evidence="6" id="KW-0067">ATP-binding</keyword>
<dbReference type="SUPFAM" id="SSF90123">
    <property type="entry name" value="ABC transporter transmembrane region"/>
    <property type="match status" value="1"/>
</dbReference>
<evidence type="ECO:0000256" key="8">
    <source>
        <dbReference type="ARBA" id="ARBA00023136"/>
    </source>
</evidence>